<proteinExistence type="inferred from homology"/>
<dbReference type="Pfam" id="PF00041">
    <property type="entry name" value="fn3"/>
    <property type="match status" value="1"/>
</dbReference>
<feature type="transmembrane region" description="Helical" evidence="8">
    <location>
        <begin position="823"/>
        <end position="842"/>
    </location>
</feature>
<feature type="domain" description="PH" evidence="9">
    <location>
        <begin position="1651"/>
        <end position="1767"/>
    </location>
</feature>
<feature type="transmembrane region" description="Helical" evidence="8">
    <location>
        <begin position="312"/>
        <end position="335"/>
    </location>
</feature>
<dbReference type="GO" id="GO:0016020">
    <property type="term" value="C:membrane"/>
    <property type="evidence" value="ECO:0007669"/>
    <property type="project" value="UniProtKB-SubCell"/>
</dbReference>
<feature type="transmembrane region" description="Helical" evidence="8">
    <location>
        <begin position="977"/>
        <end position="995"/>
    </location>
</feature>
<evidence type="ECO:0000313" key="12">
    <source>
        <dbReference type="Proteomes" id="UP000002640"/>
    </source>
</evidence>
<feature type="coiled-coil region" evidence="6">
    <location>
        <begin position="2120"/>
        <end position="2150"/>
    </location>
</feature>
<feature type="domain" description="Fibronectin type-III" evidence="10">
    <location>
        <begin position="1534"/>
        <end position="1632"/>
    </location>
</feature>
<protein>
    <recommendedName>
        <fullName evidence="13">Fibronectin type-III domain-containing protein</fullName>
    </recommendedName>
</protein>
<dbReference type="CDD" id="cd00063">
    <property type="entry name" value="FN3"/>
    <property type="match status" value="1"/>
</dbReference>
<dbReference type="PROSITE" id="PS50003">
    <property type="entry name" value="PH_DOMAIN"/>
    <property type="match status" value="1"/>
</dbReference>
<evidence type="ECO:0000256" key="6">
    <source>
        <dbReference type="SAM" id="Coils"/>
    </source>
</evidence>
<feature type="transmembrane region" description="Helical" evidence="8">
    <location>
        <begin position="1193"/>
        <end position="1214"/>
    </location>
</feature>
<feature type="transmembrane region" description="Helical" evidence="8">
    <location>
        <begin position="1352"/>
        <end position="1369"/>
    </location>
</feature>
<evidence type="ECO:0008006" key="13">
    <source>
        <dbReference type="Google" id="ProtNLM"/>
    </source>
</evidence>
<evidence type="ECO:0000256" key="4">
    <source>
        <dbReference type="ARBA" id="ARBA00022989"/>
    </source>
</evidence>
<feature type="transmembrane region" description="Helical" evidence="8">
    <location>
        <begin position="138"/>
        <end position="158"/>
    </location>
</feature>
<dbReference type="RefSeq" id="XP_009514448.1">
    <property type="nucleotide sequence ID" value="XM_009516153.1"/>
</dbReference>
<comment type="subcellular location">
    <subcellularLocation>
        <location evidence="1">Membrane</location>
        <topology evidence="1">Multi-pass membrane protein</topology>
    </subcellularLocation>
</comment>
<reference evidence="11 12" key="1">
    <citation type="journal article" date="2006" name="Science">
        <title>Phytophthora genome sequences uncover evolutionary origins and mechanisms of pathogenesis.</title>
        <authorList>
            <person name="Tyler B.M."/>
            <person name="Tripathy S."/>
            <person name="Zhang X."/>
            <person name="Dehal P."/>
            <person name="Jiang R.H."/>
            <person name="Aerts A."/>
            <person name="Arredondo F.D."/>
            <person name="Baxter L."/>
            <person name="Bensasson D."/>
            <person name="Beynon J.L."/>
            <person name="Chapman J."/>
            <person name="Damasceno C.M."/>
            <person name="Dorrance A.E."/>
            <person name="Dou D."/>
            <person name="Dickerman A.W."/>
            <person name="Dubchak I.L."/>
            <person name="Garbelotto M."/>
            <person name="Gijzen M."/>
            <person name="Gordon S.G."/>
            <person name="Govers F."/>
            <person name="Grunwald N.J."/>
            <person name="Huang W."/>
            <person name="Ivors K.L."/>
            <person name="Jones R.W."/>
            <person name="Kamoun S."/>
            <person name="Krampis K."/>
            <person name="Lamour K.H."/>
            <person name="Lee M.K."/>
            <person name="McDonald W.H."/>
            <person name="Medina M."/>
            <person name="Meijer H.J."/>
            <person name="Nordberg E.K."/>
            <person name="Maclean D.J."/>
            <person name="Ospina-Giraldo M.D."/>
            <person name="Morris P.F."/>
            <person name="Phuntumart V."/>
            <person name="Putnam N.H."/>
            <person name="Rash S."/>
            <person name="Rose J.K."/>
            <person name="Sakihama Y."/>
            <person name="Salamov A.A."/>
            <person name="Savidor A."/>
            <person name="Scheuring C.F."/>
            <person name="Smith B.M."/>
            <person name="Sobral B.W."/>
            <person name="Terry A."/>
            <person name="Torto-Alalibo T.A."/>
            <person name="Win J."/>
            <person name="Xu Z."/>
            <person name="Zhang H."/>
            <person name="Grigoriev I.V."/>
            <person name="Rokhsar D.S."/>
            <person name="Boore J.L."/>
        </authorList>
    </citation>
    <scope>NUCLEOTIDE SEQUENCE [LARGE SCALE GENOMIC DNA]</scope>
    <source>
        <strain evidence="11 12">P6497</strain>
    </source>
</reference>
<dbReference type="GeneID" id="20654088"/>
<dbReference type="GO" id="GO:0071260">
    <property type="term" value="P:cellular response to mechanical stimulus"/>
    <property type="evidence" value="ECO:0007669"/>
    <property type="project" value="TreeGrafter"/>
</dbReference>
<dbReference type="GO" id="GO:0050982">
    <property type="term" value="P:detection of mechanical stimulus"/>
    <property type="evidence" value="ECO:0007669"/>
    <property type="project" value="TreeGrafter"/>
</dbReference>
<dbReference type="GO" id="GO:0008381">
    <property type="term" value="F:mechanosensitive monoatomic ion channel activity"/>
    <property type="evidence" value="ECO:0007669"/>
    <property type="project" value="InterPro"/>
</dbReference>
<evidence type="ECO:0000256" key="8">
    <source>
        <dbReference type="SAM" id="Phobius"/>
    </source>
</evidence>
<feature type="transmembrane region" description="Helical" evidence="8">
    <location>
        <begin position="2335"/>
        <end position="2353"/>
    </location>
</feature>
<dbReference type="KEGG" id="psoj:PHYSODRAFT_471398"/>
<feature type="transmembrane region" description="Helical" evidence="8">
    <location>
        <begin position="2453"/>
        <end position="2473"/>
    </location>
</feature>
<feature type="transmembrane region" description="Helical" evidence="8">
    <location>
        <begin position="1154"/>
        <end position="1181"/>
    </location>
</feature>
<keyword evidence="6" id="KW-0175">Coiled coil</keyword>
<comment type="similarity">
    <text evidence="2">Belongs to the PIEZO (TC 1.A.75) family.</text>
</comment>
<evidence type="ECO:0000256" key="7">
    <source>
        <dbReference type="SAM" id="MobiDB-lite"/>
    </source>
</evidence>
<dbReference type="InterPro" id="IPR056770">
    <property type="entry name" value="Piezo_THU9_anchor"/>
</dbReference>
<dbReference type="SMR" id="G4YLX8"/>
<feature type="transmembrane region" description="Helical" evidence="8">
    <location>
        <begin position="2274"/>
        <end position="2294"/>
    </location>
</feature>
<evidence type="ECO:0000313" key="11">
    <source>
        <dbReference type="EMBL" id="EGZ27173.1"/>
    </source>
</evidence>
<gene>
    <name evidence="11" type="ORF">PHYSODRAFT_471398</name>
</gene>
<feature type="transmembrane region" description="Helical" evidence="8">
    <location>
        <begin position="2229"/>
        <end position="2248"/>
    </location>
</feature>
<feature type="transmembrane region" description="Helical" evidence="8">
    <location>
        <begin position="2696"/>
        <end position="2717"/>
    </location>
</feature>
<organism evidence="11 12">
    <name type="scientific">Phytophthora sojae (strain P6497)</name>
    <name type="common">Soybean stem and root rot agent</name>
    <name type="synonym">Phytophthora megasperma f. sp. glycines</name>
    <dbReference type="NCBI Taxonomy" id="1094619"/>
    <lineage>
        <taxon>Eukaryota</taxon>
        <taxon>Sar</taxon>
        <taxon>Stramenopiles</taxon>
        <taxon>Oomycota</taxon>
        <taxon>Peronosporomycetes</taxon>
        <taxon>Peronosporales</taxon>
        <taxon>Peronosporaceae</taxon>
        <taxon>Phytophthora</taxon>
    </lineage>
</organism>
<feature type="region of interest" description="Disordered" evidence="7">
    <location>
        <begin position="1786"/>
        <end position="1826"/>
    </location>
</feature>
<evidence type="ECO:0000256" key="5">
    <source>
        <dbReference type="ARBA" id="ARBA00023136"/>
    </source>
</evidence>
<dbReference type="STRING" id="1094619.G4YLX8"/>
<feature type="transmembrane region" description="Helical" evidence="8">
    <location>
        <begin position="880"/>
        <end position="898"/>
    </location>
</feature>
<dbReference type="PROSITE" id="PS50853">
    <property type="entry name" value="FN3"/>
    <property type="match status" value="1"/>
</dbReference>
<evidence type="ECO:0000256" key="2">
    <source>
        <dbReference type="ARBA" id="ARBA00007821"/>
    </source>
</evidence>
<dbReference type="InterPro" id="IPR013783">
    <property type="entry name" value="Ig-like_fold"/>
</dbReference>
<dbReference type="InterPro" id="IPR031334">
    <property type="entry name" value="Piezo_cap_dom"/>
</dbReference>
<feature type="transmembrane region" description="Helical" evidence="8">
    <location>
        <begin position="611"/>
        <end position="629"/>
    </location>
</feature>
<feature type="transmembrane region" description="Helical" evidence="8">
    <location>
        <begin position="1389"/>
        <end position="1406"/>
    </location>
</feature>
<dbReference type="InterPro" id="IPR003961">
    <property type="entry name" value="FN3_dom"/>
</dbReference>
<feature type="transmembrane region" description="Helical" evidence="8">
    <location>
        <begin position="792"/>
        <end position="811"/>
    </location>
</feature>
<feature type="transmembrane region" description="Helical" evidence="8">
    <location>
        <begin position="184"/>
        <end position="205"/>
    </location>
</feature>
<evidence type="ECO:0000256" key="3">
    <source>
        <dbReference type="ARBA" id="ARBA00022692"/>
    </source>
</evidence>
<dbReference type="OMA" id="PGRDFYT"/>
<dbReference type="InterPro" id="IPR036116">
    <property type="entry name" value="FN3_sf"/>
</dbReference>
<evidence type="ECO:0000259" key="9">
    <source>
        <dbReference type="PROSITE" id="PS50003"/>
    </source>
</evidence>
<dbReference type="InterPro" id="IPR056768">
    <property type="entry name" value="THU_Piezo"/>
</dbReference>
<dbReference type="Pfam" id="PF24874">
    <property type="entry name" value="Piezo_THU9_anchor"/>
    <property type="match status" value="1"/>
</dbReference>
<dbReference type="Gene3D" id="2.60.40.10">
    <property type="entry name" value="Immunoglobulins"/>
    <property type="match status" value="1"/>
</dbReference>
<feature type="transmembrane region" description="Helical" evidence="8">
    <location>
        <begin position="524"/>
        <end position="542"/>
    </location>
</feature>
<dbReference type="PANTHER" id="PTHR13167">
    <property type="entry name" value="PIEZO-TYPE MECHANOSENSITIVE ION CHANNEL COMPONENT"/>
    <property type="match status" value="1"/>
</dbReference>
<dbReference type="Pfam" id="PF00169">
    <property type="entry name" value="PH"/>
    <property type="match status" value="1"/>
</dbReference>
<feature type="transmembrane region" description="Helical" evidence="8">
    <location>
        <begin position="658"/>
        <end position="677"/>
    </location>
</feature>
<feature type="transmembrane region" description="Helical" evidence="8">
    <location>
        <begin position="932"/>
        <end position="949"/>
    </location>
</feature>
<feature type="transmembrane region" description="Helical" evidence="8">
    <location>
        <begin position="482"/>
        <end position="504"/>
    </location>
</feature>
<keyword evidence="12" id="KW-1185">Reference proteome</keyword>
<feature type="transmembrane region" description="Helical" evidence="8">
    <location>
        <begin position="703"/>
        <end position="727"/>
    </location>
</feature>
<dbReference type="Pfam" id="PF12166">
    <property type="entry name" value="Piezo_cap"/>
    <property type="match status" value="1"/>
</dbReference>
<dbReference type="SMART" id="SM00060">
    <property type="entry name" value="FN3"/>
    <property type="match status" value="1"/>
</dbReference>
<feature type="transmembrane region" description="Helical" evidence="8">
    <location>
        <begin position="635"/>
        <end position="651"/>
    </location>
</feature>
<evidence type="ECO:0000259" key="10">
    <source>
        <dbReference type="PROSITE" id="PS50853"/>
    </source>
</evidence>
<dbReference type="InParanoid" id="G4YLX8"/>
<keyword evidence="5 8" id="KW-0472">Membrane</keyword>
<evidence type="ECO:0000256" key="1">
    <source>
        <dbReference type="ARBA" id="ARBA00004141"/>
    </source>
</evidence>
<dbReference type="Proteomes" id="UP000002640">
    <property type="component" value="Unassembled WGS sequence"/>
</dbReference>
<keyword evidence="3 8" id="KW-0812">Transmembrane</keyword>
<dbReference type="GO" id="GO:0042391">
    <property type="term" value="P:regulation of membrane potential"/>
    <property type="evidence" value="ECO:0007669"/>
    <property type="project" value="TreeGrafter"/>
</dbReference>
<feature type="region of interest" description="Disordered" evidence="7">
    <location>
        <begin position="61"/>
        <end position="80"/>
    </location>
</feature>
<feature type="transmembrane region" description="Helical" evidence="8">
    <location>
        <begin position="248"/>
        <end position="268"/>
    </location>
</feature>
<feature type="transmembrane region" description="Helical" evidence="8">
    <location>
        <begin position="455"/>
        <end position="475"/>
    </location>
</feature>
<sequence>MRRPNASGHDASSSFIGADGRIVLTPTRPQDVGAAYGQVATPSFGPHGSFRRDQSLRLNASGLHSHPTAGSHQVPSERRPDHKLSLRALAVLRTAAEVLFALCLIVAVGARANLVSLYYLLVFCYGTVQSFQSRAVTLLTLAVALVACACHAAIRGIYGDDDSYAGADVAKLFGFRPMHNSKEYLQGVGVDVLVLVCSAFHYWYVLRRLNTRSKEQREQELAQQHFDLFEMGEQLINRSEPKRDRRRSMLRAVELFSAVLLFLTSVSVPAFATGVLYVLLLQRLIGYTVFVRRMTVQELLSRKSGVKFSSYFLGPKTTNVVLGLSLIIIVAWYVFQVDQLTDNDTVQEVGKYAGFANFRDGGVRWQYYFFAGFLFLLFVSCAKLHNLHAEAKESSVDADVARSLLDPLDERHRAQTADIKDLLSQQSIVVRAFARDGGLLLGSAAAIVWCVSYPSYLSAAFLGLAFVTIASFGVLSSSIFMWLLIAYGTLMAVAEYTSNLTINFVPDGYTTYGLRVFDYPFLDIGAHTLCLVFMFLAIRTQWRYQDVLRESRKRRNTAKVSRAAEDGDPVVNGERASFANFVRLAKMRSVSEVQSGWQAAARLWIIDAKRVIFTHLDALVLATILIVALSTHVSFLQIGYLVLAAMLMLFFEKRRRFWRVLLLYALGACFAVFLRNVDCTESSEMELIGLQCYHPGLYTWGSLWPTLFSAQLLIIFQLVFQLVIYVANSEAIEERMKTREHVRQNPVFFVSRLAVEIDNWFRICGVLLCYTAFIVVVLQFESGPNSLSTNMVGGVQLALFLIIFGNHLGGFQSAPRTSLRLQVLWSLALLVEVVILVARYIYQFEEVSTYLEEHFFTSAFISAQDFGLEYHASNSGISDVFLYLLPTAVMMGLCFWQLSSMMKDVTPYDFFTAGRSRAADCIRFVMETVQHLLISFSATTLVIVTMWVALDQISFVGWLYIVLLIGGRALSDSWKQLWFPLFWLAALSMLLKYLIQLSTFNTEQSGSDVLFKPGDDSDWVGMIRLDERYKDSVGKPQLWDLLSGEFWIILMCALQRVAQYFDSSSSARRQAELEELTARFEEQYALYAANNLDSYHPTSSCEVDDDEDDLKDRARAFTKRGHTTLSAVSADDKDFFSCLRSFCTTYASKASVNVVMLLLTVSCFVHQDIIAMIYLLIVYSMMYAYPATVCRRWWALAWMLSLVIVLEYSVILWFPPFLDINMEETFPWRSISDTYEKWLVLSNQHKWALMADFVALLSVYLLPDSKRFVEDEEVITVVDESAATLKLTHDSVLVDDSTGGTSKVPFAVSSGEVTYVLLMRKYVWHYLEFVFLANWLPLLLLLVFVFGAKQGGAVSIAYLLGALVMLYRLDEAREPSNPWIQYLRKWNWGHLFVITLINAPYVYSALSNCLIGTRSGDDDSCMSVANFLGVEANKVPYGLIALFVLISIQCEILIAPTYQTVLSILISEQSRASIRREEIVRDFYRRRTEQWYAMKKDKNAAIQRLKIIVSKLVHKVEELMDIALGLHHNLPPMAPTKPVAVERTQNSATISWEKPTGSYHKIRYYRISRQQFPSMTLLGDFGDIVEISGDRCEARIEGLRPGTSYQFKVCAVSRMGEGPFSAASDPIATYPLNLDGSTTAGWMKYRREKLPAPRFGFLVAWMKAKYLHRYVVIDSSHLVFYQDEDKALRHRSRKHRKRLKTSFKWRDVISLKLSDTKVQFDDMSPSLYCFEIVVRHAGSRGDVKYVFQSELTKEFNMFLSALAFAVPREALDESIMECLKERSLPNPLDVAPPSRSGDDDPNYDENKSEWSSVTGDESMLGDPEDEEFDDKSGFAWRIPLYRLLYNLQNAGFKLETTQYEEDDLNEPSVAEIGQLVINGVRSKSASICCLAMVICFTVQADLLNMVYVMAVFGFLVVENPRPAPMVWTHLLAYTCCITALRYLFQLSIFCTGMTDVGYFYPSFEPYCTAASDAATNAKSIQPMVLFGLYKFDGIAISDITSVYDGLQWDFYVMLFLLWHQRELRLQGFWAEAHSGDLVDDQASSRYKSEVMRGLRASFSSSHDSIDDAFLYDGPVTTKKLERAPSFTSQRSSRNLLIVERAATNASVVSLDNADICNEVAAQVLQEMREQEKQEAEQKKAEAAMAAAQNAADNVAHSPSAGADNVVSKQVDMDADESEVGFHARAKESWLQKKYPKAYEYFQTVICKPPAQWDKDIQVAITGEKPGRDFYTASLSVLLFSSIYAVIFYEELGEADSSSTSVADANSRVSSSSLLSGYLVLLVLIELIFIIWDRVAYVCSSLQSKVVLQYAYTFALHMTVWYFLPSNTNIYFQQRPALVAFYLFQCVYLWLGALQIRYGYPAYLGSRYNYTEETRVTAVSEMLFGLMMQAPFLFEMRALLDYICTKTSLSWQHWVLLEDTAAHLFGVKGEMKGRVEEAEILQGKKRQPMRKKMASAGVMLLFLLICLVGPLAMFSSINPSTTANEVTLTTVVFGIVDEQETMNQLYSNSDSNSPSCKVDLNTDSASVQCVEFDVFSYDVWALSPPRMDLLVTQLQSTQALNWTIEFTFTRPGPTDDEVISSKYSVRMTDEHRNALIPMIKQTVTEDDGSSTVASIQIDNLFPAVLQLTANSGVLQRSTEMRSVAVTKHASDGSTWWTITPVIGESGTNYCSAAYPFCIVAVSDRIVQGLTTLGISSYGLTAVYVFVVVTVGSAVKGFFRGKLFQIQYEELPDPEDVLELVEGIYIARHEHYVGHLKDEVRIFETLVRVLRSPETLIKVTGTNVIHIPTAKEKLD</sequence>
<dbReference type="GO" id="GO:0005261">
    <property type="term" value="F:monoatomic cation channel activity"/>
    <property type="evidence" value="ECO:0007669"/>
    <property type="project" value="TreeGrafter"/>
</dbReference>
<keyword evidence="4 8" id="KW-1133">Transmembrane helix</keyword>
<dbReference type="InterPro" id="IPR001849">
    <property type="entry name" value="PH_domain"/>
</dbReference>
<feature type="transmembrane region" description="Helical" evidence="8">
    <location>
        <begin position="2306"/>
        <end position="2323"/>
    </location>
</feature>
<dbReference type="InterPro" id="IPR027272">
    <property type="entry name" value="Piezo"/>
</dbReference>
<dbReference type="EMBL" id="JH159151">
    <property type="protein sequence ID" value="EGZ27173.1"/>
    <property type="molecule type" value="Genomic_DNA"/>
</dbReference>
<dbReference type="Pfam" id="PF23188">
    <property type="entry name" value="THU_Piezo1"/>
    <property type="match status" value="1"/>
</dbReference>
<accession>G4YLX8</accession>
<name>G4YLX8_PHYSP</name>
<dbReference type="SUPFAM" id="SSF49265">
    <property type="entry name" value="Fibronectin type III"/>
    <property type="match status" value="1"/>
</dbReference>
<feature type="transmembrane region" description="Helical" evidence="8">
    <location>
        <begin position="365"/>
        <end position="384"/>
    </location>
</feature>
<dbReference type="PANTHER" id="PTHR13167:SF25">
    <property type="entry name" value="PIEZO-TYPE MECHANOSENSITIVE ION CHANNEL COMPONENT"/>
    <property type="match status" value="1"/>
</dbReference>
<feature type="transmembrane region" description="Helical" evidence="8">
    <location>
        <begin position="760"/>
        <end position="780"/>
    </location>
</feature>
<feature type="transmembrane region" description="Helical" evidence="8">
    <location>
        <begin position="1326"/>
        <end position="1346"/>
    </location>
</feature>
<dbReference type="SMART" id="SM00233">
    <property type="entry name" value="PH"/>
    <property type="match status" value="1"/>
</dbReference>
<dbReference type="FunFam" id="2.60.40.10:FF:001974">
    <property type="entry name" value="Piezo-type mechanosensitive ion channel component 2"/>
    <property type="match status" value="1"/>
</dbReference>
<feature type="transmembrane region" description="Helical" evidence="8">
    <location>
        <begin position="955"/>
        <end position="970"/>
    </location>
</feature>